<name>A0A2T9XXU0_9FUNG</name>
<evidence type="ECO:0000313" key="2">
    <source>
        <dbReference type="Proteomes" id="UP000245699"/>
    </source>
</evidence>
<protein>
    <recommendedName>
        <fullName evidence="3">PCI domain-containing protein</fullName>
    </recommendedName>
</protein>
<proteinExistence type="predicted"/>
<gene>
    <name evidence="1" type="ORF">BB559_007343</name>
</gene>
<evidence type="ECO:0008006" key="3">
    <source>
        <dbReference type="Google" id="ProtNLM"/>
    </source>
</evidence>
<sequence length="644" mass="74151">MESLVSKLISLSTDDNPDIHSNENLFLTIKKLWEFISRCYKTHRFVPPQIPVSSNNSFQKDLKAKLSRNHSRKIKNTNSFKNKPVKSESTGDDAEIEEYYRENDSEYSEPENGADVDTQQTKNNSAFDFVNQIEFDQLLSPKTCTIQFIVLICIKYLDFAEKESKIDDIRLVNLFIEEFDPDQHQMLMAASTIISEYIANYAYSTGDFTGAIELLEKYNRGLDTINITSNDQNPEASSNPINKTVEDVNTVDEDGDVIIHDQVDTNNIGVNVLKKKKDQFLGTDFWLVFLKFEQGQKENNLENGMISNEKFMEICQFGNSHYYANYNQSLLTPTQTAIYYYIIALSHIEVGSYYNAYFYFLKTLSISSRFKTKLTMIAYKKLLLVNCITNINMSMDSGVLDKKVKNLSSDDLLVYKNLTQSFRNLDYPSLRQVINSNLKMFTLDGNDKLIYTILESYTEYLMFNVSKLFSSLPLKKIQVLAKSLSKSTTFDHKSQNENTGSNSNGMKNKKHVTLFEYFAGLSCRDIFLQMEEFVKKNKNPHLKVQLAPCSGSELLSNNKETEIDYENYKLVFGKPTTRDFILLDTPFEGNGTELGQVGKAVEELEFLTSKIKDDFYEMEKATTNKEIKDIHRSLKKLNQLDYRM</sequence>
<organism evidence="1 2">
    <name type="scientific">Furculomyces boomerangus</name>
    <dbReference type="NCBI Taxonomy" id="61424"/>
    <lineage>
        <taxon>Eukaryota</taxon>
        <taxon>Fungi</taxon>
        <taxon>Fungi incertae sedis</taxon>
        <taxon>Zoopagomycota</taxon>
        <taxon>Kickxellomycotina</taxon>
        <taxon>Harpellomycetes</taxon>
        <taxon>Harpellales</taxon>
        <taxon>Harpellaceae</taxon>
        <taxon>Furculomyces</taxon>
    </lineage>
</organism>
<comment type="caution">
    <text evidence="1">The sequence shown here is derived from an EMBL/GenBank/DDBJ whole genome shotgun (WGS) entry which is preliminary data.</text>
</comment>
<keyword evidence="2" id="KW-1185">Reference proteome</keyword>
<reference evidence="1 2" key="1">
    <citation type="journal article" date="2018" name="MBio">
        <title>Comparative Genomics Reveals the Core Gene Toolbox for the Fungus-Insect Symbiosis.</title>
        <authorList>
            <person name="Wang Y."/>
            <person name="Stata M."/>
            <person name="Wang W."/>
            <person name="Stajich J.E."/>
            <person name="White M.M."/>
            <person name="Moncalvo J.M."/>
        </authorList>
    </citation>
    <scope>NUCLEOTIDE SEQUENCE [LARGE SCALE GENOMIC DNA]</scope>
    <source>
        <strain evidence="1 2">AUS-77-4</strain>
    </source>
</reference>
<dbReference type="OrthoDB" id="29061at2759"/>
<evidence type="ECO:0000313" key="1">
    <source>
        <dbReference type="EMBL" id="PVU84854.1"/>
    </source>
</evidence>
<accession>A0A2T9XXU0</accession>
<dbReference type="AlphaFoldDB" id="A0A2T9XXU0"/>
<dbReference type="Proteomes" id="UP000245699">
    <property type="component" value="Unassembled WGS sequence"/>
</dbReference>
<dbReference type="EMBL" id="MBFT01001221">
    <property type="protein sequence ID" value="PVU84854.1"/>
    <property type="molecule type" value="Genomic_DNA"/>
</dbReference>